<keyword evidence="4" id="KW-1185">Reference proteome</keyword>
<accession>A0A918VIY1</accession>
<comment type="caution">
    <text evidence="3">The sequence shown here is derived from an EMBL/GenBank/DDBJ whole genome shotgun (WGS) entry which is preliminary data.</text>
</comment>
<gene>
    <name evidence="3" type="ORF">GCM10008090_05630</name>
</gene>
<feature type="chain" id="PRO_5036987594" evidence="2">
    <location>
        <begin position="37"/>
        <end position="574"/>
    </location>
</feature>
<dbReference type="PANTHER" id="PTHR36842">
    <property type="entry name" value="PROTEIN TOLB HOMOLOG"/>
    <property type="match status" value="1"/>
</dbReference>
<dbReference type="Gene3D" id="2.120.10.60">
    <property type="entry name" value="Tricorn protease N-terminal domain"/>
    <property type="match status" value="1"/>
</dbReference>
<dbReference type="Gene3D" id="2.120.10.30">
    <property type="entry name" value="TolB, C-terminal domain"/>
    <property type="match status" value="2"/>
</dbReference>
<evidence type="ECO:0000313" key="3">
    <source>
        <dbReference type="EMBL" id="GGZ99850.1"/>
    </source>
</evidence>
<dbReference type="SUPFAM" id="SSF82171">
    <property type="entry name" value="DPP6 N-terminal domain-like"/>
    <property type="match status" value="2"/>
</dbReference>
<feature type="signal peptide" evidence="2">
    <location>
        <begin position="1"/>
        <end position="36"/>
    </location>
</feature>
<evidence type="ECO:0000313" key="4">
    <source>
        <dbReference type="Proteomes" id="UP000614811"/>
    </source>
</evidence>
<keyword evidence="2" id="KW-0732">Signal</keyword>
<dbReference type="InterPro" id="IPR011659">
    <property type="entry name" value="WD40"/>
</dbReference>
<dbReference type="InterPro" id="IPR011042">
    <property type="entry name" value="6-blade_b-propeller_TolB-like"/>
</dbReference>
<sequence length="574" mass="62207">MIVLSEFQKGLIKFFRRGRALMVGILSLLVASHSLATEFGDPKKINLPLGDRDYIQMFDFLADTNRAFYDVVNSSSGYRKLYNAELNKSPGTAVNITGSRNLRNFAISPDGEYIVYSTSSSPFNSPSLLQSQKSDISEAPVALSPQLSGGRDIASQYVSPDSKTVIFISEESVDNLRELYSVPITGPSNARIKLSGPMDPPSDSSSVIGVSIVAISPDSTRVLYKAKQVGDTKPELYSVATDGSSPPVRLTNLSDNNTSISSKIKISPDSSQVTFISDYASKTHYELYRIPITGPSSAAVKLNHVSDGESVWDSRISPDGSAVVYTSARSDFVGLYSVPMDRSSEPVLLNPIPVPGGSVSIYFAFTPDSSRVVFLGDLDTDRVEELYSVPVAGPSSEAVKLHADLVANQRVESFDIVPDGSSVVFRMDTSIPSYQSDLYLAPVDGSSQATMLNVNAHDKVNVKEQIFISTNSEYVVYLADQDTDDITEMYSVSLKEPQLPVKLNAPLPAGGQVASGLVLPNNYVRISPNSKRILYSAEQVTDDVTELFMIEQKSDDESCFVVKTAAAKVVTFCL</sequence>
<dbReference type="Proteomes" id="UP000614811">
    <property type="component" value="Unassembled WGS sequence"/>
</dbReference>
<dbReference type="Pfam" id="PF07676">
    <property type="entry name" value="PD40"/>
    <property type="match status" value="1"/>
</dbReference>
<proteinExistence type="inferred from homology"/>
<protein>
    <submittedName>
        <fullName evidence="3">Uncharacterized protein</fullName>
    </submittedName>
</protein>
<reference evidence="3" key="2">
    <citation type="submission" date="2020-09" db="EMBL/GenBank/DDBJ databases">
        <authorList>
            <person name="Sun Q."/>
            <person name="Kim S."/>
        </authorList>
    </citation>
    <scope>NUCLEOTIDE SEQUENCE</scope>
    <source>
        <strain evidence="3">KCTC 12711</strain>
    </source>
</reference>
<dbReference type="AlphaFoldDB" id="A0A918VIY1"/>
<dbReference type="PANTHER" id="PTHR36842:SF1">
    <property type="entry name" value="PROTEIN TOLB"/>
    <property type="match status" value="1"/>
</dbReference>
<organism evidence="3 4">
    <name type="scientific">Arenicella chitinivorans</name>
    <dbReference type="NCBI Taxonomy" id="1329800"/>
    <lineage>
        <taxon>Bacteria</taxon>
        <taxon>Pseudomonadati</taxon>
        <taxon>Pseudomonadota</taxon>
        <taxon>Gammaproteobacteria</taxon>
        <taxon>Arenicellales</taxon>
        <taxon>Arenicellaceae</taxon>
        <taxon>Arenicella</taxon>
    </lineage>
</organism>
<comment type="similarity">
    <text evidence="1">Belongs to the TolB family.</text>
</comment>
<dbReference type="EMBL" id="BMXA01000001">
    <property type="protein sequence ID" value="GGZ99850.1"/>
    <property type="molecule type" value="Genomic_DNA"/>
</dbReference>
<reference evidence="3" key="1">
    <citation type="journal article" date="2014" name="Int. J. Syst. Evol. Microbiol.">
        <title>Complete genome sequence of Corynebacterium casei LMG S-19264T (=DSM 44701T), isolated from a smear-ripened cheese.</title>
        <authorList>
            <consortium name="US DOE Joint Genome Institute (JGI-PGF)"/>
            <person name="Walter F."/>
            <person name="Albersmeier A."/>
            <person name="Kalinowski J."/>
            <person name="Ruckert C."/>
        </authorList>
    </citation>
    <scope>NUCLEOTIDE SEQUENCE</scope>
    <source>
        <strain evidence="3">KCTC 12711</strain>
    </source>
</reference>
<name>A0A918VIY1_9GAMM</name>
<evidence type="ECO:0000256" key="2">
    <source>
        <dbReference type="SAM" id="SignalP"/>
    </source>
</evidence>
<evidence type="ECO:0000256" key="1">
    <source>
        <dbReference type="ARBA" id="ARBA00009820"/>
    </source>
</evidence>